<dbReference type="Pfam" id="PF01579">
    <property type="entry name" value="DUF19"/>
    <property type="match status" value="1"/>
</dbReference>
<sequence>MLKSLVILFLLVGCSFAAVTSQCMKTETKKIQECTKLIENGIDGIQKMIISKFDPKKQKEVNEICKKAQNCFGDLKKNCPDFPKDATLMLDYLCGKVTFITGPFSECMKKLIMLDDTPTAGCGAKIINGDVFDDPKKSCKAVKDTIACEKDIGKVCDAKMEKLFHAENQGDLKRFKC</sequence>
<reference evidence="3 4" key="1">
    <citation type="submission" date="2020-04" db="EMBL/GenBank/DDBJ databases">
        <authorList>
            <person name="Laetsch R D."/>
            <person name="Stevens L."/>
            <person name="Kumar S."/>
            <person name="Blaxter L. M."/>
        </authorList>
    </citation>
    <scope>NUCLEOTIDE SEQUENCE [LARGE SCALE GENOMIC DNA]</scope>
</reference>
<gene>
    <name evidence="3" type="ORF">CBOVIS_LOCUS1627</name>
</gene>
<dbReference type="Proteomes" id="UP000494206">
    <property type="component" value="Unassembled WGS sequence"/>
</dbReference>
<evidence type="ECO:0000259" key="2">
    <source>
        <dbReference type="Pfam" id="PF01579"/>
    </source>
</evidence>
<dbReference type="EMBL" id="CADEPM010000001">
    <property type="protein sequence ID" value="CAB3398345.1"/>
    <property type="molecule type" value="Genomic_DNA"/>
</dbReference>
<evidence type="ECO:0000313" key="3">
    <source>
        <dbReference type="EMBL" id="CAB3398345.1"/>
    </source>
</evidence>
<dbReference type="OrthoDB" id="5838832at2759"/>
<keyword evidence="4" id="KW-1185">Reference proteome</keyword>
<feature type="chain" id="PRO_5035714074" description="T20D4.11-like domain-containing protein" evidence="1">
    <location>
        <begin position="18"/>
        <end position="177"/>
    </location>
</feature>
<feature type="domain" description="T20D4.11-like" evidence="2">
    <location>
        <begin position="23"/>
        <end position="168"/>
    </location>
</feature>
<name>A0A8S1EEW1_9PELO</name>
<keyword evidence="1" id="KW-0732">Signal</keyword>
<evidence type="ECO:0000256" key="1">
    <source>
        <dbReference type="SAM" id="SignalP"/>
    </source>
</evidence>
<evidence type="ECO:0000313" key="4">
    <source>
        <dbReference type="Proteomes" id="UP000494206"/>
    </source>
</evidence>
<accession>A0A8S1EEW1</accession>
<dbReference type="InterPro" id="IPR002542">
    <property type="entry name" value="T20D4.11-like_dom"/>
</dbReference>
<organism evidence="3 4">
    <name type="scientific">Caenorhabditis bovis</name>
    <dbReference type="NCBI Taxonomy" id="2654633"/>
    <lineage>
        <taxon>Eukaryota</taxon>
        <taxon>Metazoa</taxon>
        <taxon>Ecdysozoa</taxon>
        <taxon>Nematoda</taxon>
        <taxon>Chromadorea</taxon>
        <taxon>Rhabditida</taxon>
        <taxon>Rhabditina</taxon>
        <taxon>Rhabditomorpha</taxon>
        <taxon>Rhabditoidea</taxon>
        <taxon>Rhabditidae</taxon>
        <taxon>Peloderinae</taxon>
        <taxon>Caenorhabditis</taxon>
    </lineage>
</organism>
<comment type="caution">
    <text evidence="3">The sequence shown here is derived from an EMBL/GenBank/DDBJ whole genome shotgun (WGS) entry which is preliminary data.</text>
</comment>
<dbReference type="AlphaFoldDB" id="A0A8S1EEW1"/>
<dbReference type="PANTHER" id="PTHR37429">
    <property type="entry name" value="PROTEIN CBG19148-RELATED"/>
    <property type="match status" value="1"/>
</dbReference>
<protein>
    <recommendedName>
        <fullName evidence="2">T20D4.11-like domain-containing protein</fullName>
    </recommendedName>
</protein>
<proteinExistence type="predicted"/>
<dbReference type="PANTHER" id="PTHR37429:SF3">
    <property type="entry name" value="DUF19 DOMAIN-CONTAINING PROTEIN"/>
    <property type="match status" value="1"/>
</dbReference>
<feature type="signal peptide" evidence="1">
    <location>
        <begin position="1"/>
        <end position="17"/>
    </location>
</feature>